<sequence>MKKLSTLICIAIILGLLLTGCTDVSTPTDGDSNGAEAAGNEIIIIAGLGAEDIEITVKKLKGYNKVTKEVVSVNSSGNENQFKATGCLLEDVLKDLGHSQKSLEAIRLVAGDGYSMEVPKEVVNARDIILAYEIDGEPLDEKSQPIRVIVPEERAMYWVRNLSAIEVLEAIEKSTVESVVFLEAATTLIPQEEYTYYDSVDYAVKAKDLIEEFAGNEDADVYIKAADGLEKNETLTIFKDGYIKITGEDNPMFLSPDIPKGMYVKNILHFSQGKYGFCSLISGESVFQAVAVEDQEGISIKVIADEMRLKEGSIYIFTAIDGYSVEVEAADLEKGIVYIGKEGELRTLFDGLPKNTRIKGLLSIEAME</sequence>
<dbReference type="EMBL" id="FMUS01000009">
    <property type="protein sequence ID" value="SCY52209.1"/>
    <property type="molecule type" value="Genomic_DNA"/>
</dbReference>
<dbReference type="Proteomes" id="UP000198636">
    <property type="component" value="Unassembled WGS sequence"/>
</dbReference>
<dbReference type="Pfam" id="PF00174">
    <property type="entry name" value="Oxidored_molyb"/>
    <property type="match status" value="1"/>
</dbReference>
<keyword evidence="4" id="KW-1185">Reference proteome</keyword>
<dbReference type="Gene3D" id="3.90.420.10">
    <property type="entry name" value="Oxidoreductase, molybdopterin-binding domain"/>
    <property type="match status" value="1"/>
</dbReference>
<dbReference type="OrthoDB" id="1704220at2"/>
<dbReference type="PROSITE" id="PS51257">
    <property type="entry name" value="PROKAR_LIPOPROTEIN"/>
    <property type="match status" value="1"/>
</dbReference>
<dbReference type="InterPro" id="IPR000572">
    <property type="entry name" value="OxRdtase_Mopterin-bd_dom"/>
</dbReference>
<feature type="chain" id="PRO_5011694818" evidence="1">
    <location>
        <begin position="25"/>
        <end position="368"/>
    </location>
</feature>
<feature type="signal peptide" evidence="1">
    <location>
        <begin position="1"/>
        <end position="24"/>
    </location>
</feature>
<feature type="domain" description="Oxidoreductase molybdopterin-binding" evidence="2">
    <location>
        <begin position="45"/>
        <end position="172"/>
    </location>
</feature>
<evidence type="ECO:0000256" key="1">
    <source>
        <dbReference type="SAM" id="SignalP"/>
    </source>
</evidence>
<gene>
    <name evidence="3" type="ORF">SAMN03080606_01735</name>
</gene>
<keyword evidence="1" id="KW-0732">Signal</keyword>
<reference evidence="3 4" key="1">
    <citation type="submission" date="2016-10" db="EMBL/GenBank/DDBJ databases">
        <authorList>
            <person name="de Groot N.N."/>
        </authorList>
    </citation>
    <scope>NUCLEOTIDE SEQUENCE [LARGE SCALE GENOMIC DNA]</scope>
    <source>
        <strain evidence="3 4">DSM 18978</strain>
    </source>
</reference>
<evidence type="ECO:0000259" key="2">
    <source>
        <dbReference type="Pfam" id="PF00174"/>
    </source>
</evidence>
<proteinExistence type="predicted"/>
<dbReference type="InterPro" id="IPR036374">
    <property type="entry name" value="OxRdtase_Mopterin-bd_sf"/>
</dbReference>
<dbReference type="RefSeq" id="WP_091542341.1">
    <property type="nucleotide sequence ID" value="NZ_FMUS01000009.1"/>
</dbReference>
<name>A0A1G5GLJ7_9FIRM</name>
<protein>
    <submittedName>
        <fullName evidence="3">Oxidoreductase molybdopterin binding domain-containing protein</fullName>
    </submittedName>
</protein>
<dbReference type="AlphaFoldDB" id="A0A1G5GLJ7"/>
<accession>A0A1G5GLJ7</accession>
<evidence type="ECO:0000313" key="3">
    <source>
        <dbReference type="EMBL" id="SCY52209.1"/>
    </source>
</evidence>
<evidence type="ECO:0000313" key="4">
    <source>
        <dbReference type="Proteomes" id="UP000198636"/>
    </source>
</evidence>
<dbReference type="SUPFAM" id="SSF56524">
    <property type="entry name" value="Oxidoreductase molybdopterin-binding domain"/>
    <property type="match status" value="1"/>
</dbReference>
<dbReference type="STRING" id="1120976.SAMN03080606_01735"/>
<organism evidence="3 4">
    <name type="scientific">Alkaliphilus peptidifermentans DSM 18978</name>
    <dbReference type="NCBI Taxonomy" id="1120976"/>
    <lineage>
        <taxon>Bacteria</taxon>
        <taxon>Bacillati</taxon>
        <taxon>Bacillota</taxon>
        <taxon>Clostridia</taxon>
        <taxon>Peptostreptococcales</taxon>
        <taxon>Natronincolaceae</taxon>
        <taxon>Alkaliphilus</taxon>
    </lineage>
</organism>